<evidence type="ECO:0000259" key="6">
    <source>
        <dbReference type="Pfam" id="PF00441"/>
    </source>
</evidence>
<evidence type="ECO:0000256" key="3">
    <source>
        <dbReference type="ARBA" id="ARBA00022630"/>
    </source>
</evidence>
<dbReference type="Gene3D" id="1.20.140.10">
    <property type="entry name" value="Butyryl-CoA Dehydrogenase, subunit A, domain 3"/>
    <property type="match status" value="1"/>
</dbReference>
<evidence type="ECO:0000259" key="8">
    <source>
        <dbReference type="Pfam" id="PF02771"/>
    </source>
</evidence>
<dbReference type="PANTHER" id="PTHR43884">
    <property type="entry name" value="ACYL-COA DEHYDROGENASE"/>
    <property type="match status" value="1"/>
</dbReference>
<keyword evidence="10" id="KW-1185">Reference proteome</keyword>
<reference evidence="9 10" key="1">
    <citation type="submission" date="2018-07" db="EMBL/GenBank/DDBJ databases">
        <title>Whole genome Sequencing of Pseudoxanthomonas gei KCTC 32298 (T).</title>
        <authorList>
            <person name="Kumar S."/>
            <person name="Bansal K."/>
            <person name="Kaur A."/>
            <person name="Patil P."/>
            <person name="Sharma S."/>
            <person name="Patil P.B."/>
        </authorList>
    </citation>
    <scope>NUCLEOTIDE SEQUENCE [LARGE SCALE GENOMIC DNA]</scope>
    <source>
        <strain evidence="9 10">KCTC 32298</strain>
    </source>
</reference>
<dbReference type="EMBL" id="QOVG01000001">
    <property type="protein sequence ID" value="NDK37281.1"/>
    <property type="molecule type" value="Genomic_DNA"/>
</dbReference>
<evidence type="ECO:0000256" key="5">
    <source>
        <dbReference type="RuleBase" id="RU362125"/>
    </source>
</evidence>
<evidence type="ECO:0000256" key="4">
    <source>
        <dbReference type="ARBA" id="ARBA00022827"/>
    </source>
</evidence>
<dbReference type="InterPro" id="IPR013786">
    <property type="entry name" value="AcylCoA_DH/ox_N"/>
</dbReference>
<feature type="domain" description="Acyl-CoA dehydrogenase/oxidase N-terminal" evidence="8">
    <location>
        <begin position="6"/>
        <end position="117"/>
    </location>
</feature>
<evidence type="ECO:0000256" key="2">
    <source>
        <dbReference type="ARBA" id="ARBA00009347"/>
    </source>
</evidence>
<gene>
    <name evidence="9" type="ORF">DT603_00280</name>
</gene>
<comment type="caution">
    <text evidence="9">The sequence shown here is derived from an EMBL/GenBank/DDBJ whole genome shotgun (WGS) entry which is preliminary data.</text>
</comment>
<dbReference type="Gene3D" id="1.10.540.10">
    <property type="entry name" value="Acyl-CoA dehydrogenase/oxidase, N-terminal domain"/>
    <property type="match status" value="1"/>
</dbReference>
<dbReference type="InterPro" id="IPR009075">
    <property type="entry name" value="AcylCo_DH/oxidase_C"/>
</dbReference>
<dbReference type="Proteomes" id="UP001429354">
    <property type="component" value="Unassembled WGS sequence"/>
</dbReference>
<comment type="similarity">
    <text evidence="2 5">Belongs to the acyl-CoA dehydrogenase family.</text>
</comment>
<feature type="domain" description="Acyl-CoA oxidase/dehydrogenase middle" evidence="7">
    <location>
        <begin position="122"/>
        <end position="217"/>
    </location>
</feature>
<dbReference type="InterPro" id="IPR046373">
    <property type="entry name" value="Acyl-CoA_Oxase/DH_mid-dom_sf"/>
</dbReference>
<keyword evidence="4 5" id="KW-0274">FAD</keyword>
<feature type="domain" description="Acyl-CoA dehydrogenase/oxidase C-terminal" evidence="6">
    <location>
        <begin position="230"/>
        <end position="377"/>
    </location>
</feature>
<evidence type="ECO:0000259" key="7">
    <source>
        <dbReference type="Pfam" id="PF02770"/>
    </source>
</evidence>
<keyword evidence="3 5" id="KW-0285">Flavoprotein</keyword>
<evidence type="ECO:0000313" key="9">
    <source>
        <dbReference type="EMBL" id="NDK37281.1"/>
    </source>
</evidence>
<evidence type="ECO:0000313" key="10">
    <source>
        <dbReference type="Proteomes" id="UP001429354"/>
    </source>
</evidence>
<keyword evidence="5" id="KW-0560">Oxidoreductase</keyword>
<dbReference type="PROSITE" id="PS00073">
    <property type="entry name" value="ACYL_COA_DH_2"/>
    <property type="match status" value="1"/>
</dbReference>
<dbReference type="InterPro" id="IPR009100">
    <property type="entry name" value="AcylCoA_DH/oxidase_NM_dom_sf"/>
</dbReference>
<proteinExistence type="inferred from homology"/>
<name>A0ABX0A6Z1_9GAMM</name>
<dbReference type="Pfam" id="PF00441">
    <property type="entry name" value="Acyl-CoA_dh_1"/>
    <property type="match status" value="1"/>
</dbReference>
<dbReference type="InterPro" id="IPR006091">
    <property type="entry name" value="Acyl-CoA_Oxase/DH_mid-dom"/>
</dbReference>
<evidence type="ECO:0000256" key="1">
    <source>
        <dbReference type="ARBA" id="ARBA00001974"/>
    </source>
</evidence>
<protein>
    <submittedName>
        <fullName evidence="9">Acyl-CoA dehydrogenase</fullName>
    </submittedName>
</protein>
<dbReference type="InterPro" id="IPR037069">
    <property type="entry name" value="AcylCoA_DH/ox_N_sf"/>
</dbReference>
<dbReference type="InterPro" id="IPR006089">
    <property type="entry name" value="Acyl-CoA_DH_CS"/>
</dbReference>
<dbReference type="Pfam" id="PF02770">
    <property type="entry name" value="Acyl-CoA_dh_M"/>
    <property type="match status" value="1"/>
</dbReference>
<dbReference type="SUPFAM" id="SSF47203">
    <property type="entry name" value="Acyl-CoA dehydrogenase C-terminal domain-like"/>
    <property type="match status" value="1"/>
</dbReference>
<dbReference type="Pfam" id="PF02771">
    <property type="entry name" value="Acyl-CoA_dh_N"/>
    <property type="match status" value="1"/>
</dbReference>
<dbReference type="SUPFAM" id="SSF56645">
    <property type="entry name" value="Acyl-CoA dehydrogenase NM domain-like"/>
    <property type="match status" value="1"/>
</dbReference>
<comment type="cofactor">
    <cofactor evidence="1 5">
        <name>FAD</name>
        <dbReference type="ChEBI" id="CHEBI:57692"/>
    </cofactor>
</comment>
<dbReference type="Gene3D" id="2.40.110.10">
    <property type="entry name" value="Butyryl-CoA Dehydrogenase, subunit A, domain 2"/>
    <property type="match status" value="1"/>
</dbReference>
<accession>A0ABX0A6Z1</accession>
<dbReference type="PROSITE" id="PS00072">
    <property type="entry name" value="ACYL_COA_DH_1"/>
    <property type="match status" value="1"/>
</dbReference>
<dbReference type="PIRSF" id="PIRSF016578">
    <property type="entry name" value="HsaA"/>
    <property type="match status" value="1"/>
</dbReference>
<sequence length="382" mass="41327">MDFGFTEEQLMLQDVARRIAQEKIAPSAEHFDRLGEFPVDNMRMLGENGLMGIEVPEEYGGAGMDPIAYVLAMIEIAAGDAAHSTIMSVNNSLFCNGILLNGTEAQKQKYVRAIAEGREIGAFALTEPQSGSDATAMRCRAVKQADGSYVVNGKKSWITSGPVCKYIVLFAMSTPELGARGITAFLIDTANPGFHRGKTEPKLGIRASATCEIEFQDYVVAAEDVLGAEGQGFKIAMGVLDAGRIGIASQAIGIARAAYEATLEYVKERKAFGAAIGTFQMTQAKIADMKCKLDAALLLTLRAAWVKGQGQRFSNEAAIAKLTASEAAMWITHQAVQIHGGMGYSKEMPLERYFRDAKITEIYEGTSEIQRLVIARNETGLR</sequence>
<dbReference type="PANTHER" id="PTHR43884:SF12">
    <property type="entry name" value="ISOVALERYL-COA DEHYDROGENASE, MITOCHONDRIAL-RELATED"/>
    <property type="match status" value="1"/>
</dbReference>
<organism evidence="9 10">
    <name type="scientific">Pseudoxanthomonas gei</name>
    <dbReference type="NCBI Taxonomy" id="1383030"/>
    <lineage>
        <taxon>Bacteria</taxon>
        <taxon>Pseudomonadati</taxon>
        <taxon>Pseudomonadota</taxon>
        <taxon>Gammaproteobacteria</taxon>
        <taxon>Lysobacterales</taxon>
        <taxon>Lysobacteraceae</taxon>
        <taxon>Pseudoxanthomonas</taxon>
    </lineage>
</organism>
<dbReference type="InterPro" id="IPR036250">
    <property type="entry name" value="AcylCo_DH-like_C"/>
</dbReference>